<keyword evidence="3" id="KW-1185">Reference proteome</keyword>
<feature type="region of interest" description="Disordered" evidence="1">
    <location>
        <begin position="413"/>
        <end position="453"/>
    </location>
</feature>
<dbReference type="Proteomes" id="UP001054252">
    <property type="component" value="Unassembled WGS sequence"/>
</dbReference>
<protein>
    <recommendedName>
        <fullName evidence="4">DUF4283 domain-containing protein</fullName>
    </recommendedName>
</protein>
<feature type="region of interest" description="Disordered" evidence="1">
    <location>
        <begin position="14"/>
        <end position="74"/>
    </location>
</feature>
<gene>
    <name evidence="2" type="ORF">SLEP1_g50625</name>
</gene>
<dbReference type="EMBL" id="BPVZ01000167">
    <property type="protein sequence ID" value="GKV43321.1"/>
    <property type="molecule type" value="Genomic_DNA"/>
</dbReference>
<dbReference type="AlphaFoldDB" id="A0AAV5M0W6"/>
<name>A0AAV5M0W6_9ROSI</name>
<feature type="region of interest" description="Disordered" evidence="1">
    <location>
        <begin position="509"/>
        <end position="537"/>
    </location>
</feature>
<sequence length="537" mass="61535">MSYRERKLERNPNFNLIPFRAGKRPYGRDQIQPERHSVRERPTRETQLHHNPQRSKAQGPEKANREQWSRRQRHPSYGYGKGVLEKAIPFLFTNFPEDWEMGEITLQDKFAMEGYFSAQVTPMGVNLVLLSSGDEEELKHLVDEGREWPAQWFTNVRPWTPEEMATERFTWLRCQGVPLHIWKRSVKKLEWTTYFHSVQISLYVEMMIPVQKVGLKDPTGGSGIFITGEEFENVLETLDSTKNTINAGRLLSNQQRGEGLEENIMIEQWGVEPRGNRSLKQQTDGEDEGKISNEDTYPPGFGPKWRELGFITNLGPTDWTECSHLVEQQKAMAQNQEVDKGEEKVPNGKSTQKGASDKGNKDSTCSAKPASTGKAESNDDDSIEKERRTQPFWEGLASDNEILQSKVERLAKQRKMEKKKLKLRKVTTRRKIQLKQKSDLKGRNKKCTSEVEPQKFTIEVESRSRGGANRANTGADLNLKDEAEELWNIGKQLGLVEKNNSAEIIKKLSEMEKQDKTTLAKQRLANAEKKGVQPVNP</sequence>
<accession>A0AAV5M0W6</accession>
<proteinExistence type="predicted"/>
<feature type="compositionally biased region" description="Basic and acidic residues" evidence="1">
    <location>
        <begin position="31"/>
        <end position="48"/>
    </location>
</feature>
<evidence type="ECO:0000256" key="1">
    <source>
        <dbReference type="SAM" id="MobiDB-lite"/>
    </source>
</evidence>
<evidence type="ECO:0008006" key="4">
    <source>
        <dbReference type="Google" id="ProtNLM"/>
    </source>
</evidence>
<evidence type="ECO:0000313" key="2">
    <source>
        <dbReference type="EMBL" id="GKV43321.1"/>
    </source>
</evidence>
<feature type="compositionally biased region" description="Basic and acidic residues" evidence="1">
    <location>
        <begin position="337"/>
        <end position="346"/>
    </location>
</feature>
<feature type="region of interest" description="Disordered" evidence="1">
    <location>
        <begin position="330"/>
        <end position="393"/>
    </location>
</feature>
<feature type="compositionally biased region" description="Basic and acidic residues" evidence="1">
    <location>
        <begin position="509"/>
        <end position="518"/>
    </location>
</feature>
<feature type="compositionally biased region" description="Basic residues" evidence="1">
    <location>
        <begin position="413"/>
        <end position="434"/>
    </location>
</feature>
<reference evidence="2 3" key="1">
    <citation type="journal article" date="2021" name="Commun. Biol.">
        <title>The genome of Shorea leprosula (Dipterocarpaceae) highlights the ecological relevance of drought in aseasonal tropical rainforests.</title>
        <authorList>
            <person name="Ng K.K.S."/>
            <person name="Kobayashi M.J."/>
            <person name="Fawcett J.A."/>
            <person name="Hatakeyama M."/>
            <person name="Paape T."/>
            <person name="Ng C.H."/>
            <person name="Ang C.C."/>
            <person name="Tnah L.H."/>
            <person name="Lee C.T."/>
            <person name="Nishiyama T."/>
            <person name="Sese J."/>
            <person name="O'Brien M.J."/>
            <person name="Copetti D."/>
            <person name="Mohd Noor M.I."/>
            <person name="Ong R.C."/>
            <person name="Putra M."/>
            <person name="Sireger I.Z."/>
            <person name="Indrioko S."/>
            <person name="Kosugi Y."/>
            <person name="Izuno A."/>
            <person name="Isagi Y."/>
            <person name="Lee S.L."/>
            <person name="Shimizu K.K."/>
        </authorList>
    </citation>
    <scope>NUCLEOTIDE SEQUENCE [LARGE SCALE GENOMIC DNA]</scope>
    <source>
        <strain evidence="2">214</strain>
    </source>
</reference>
<feature type="compositionally biased region" description="Basic and acidic residues" evidence="1">
    <location>
        <begin position="436"/>
        <end position="453"/>
    </location>
</feature>
<organism evidence="2 3">
    <name type="scientific">Rubroshorea leprosula</name>
    <dbReference type="NCBI Taxonomy" id="152421"/>
    <lineage>
        <taxon>Eukaryota</taxon>
        <taxon>Viridiplantae</taxon>
        <taxon>Streptophyta</taxon>
        <taxon>Embryophyta</taxon>
        <taxon>Tracheophyta</taxon>
        <taxon>Spermatophyta</taxon>
        <taxon>Magnoliopsida</taxon>
        <taxon>eudicotyledons</taxon>
        <taxon>Gunneridae</taxon>
        <taxon>Pentapetalae</taxon>
        <taxon>rosids</taxon>
        <taxon>malvids</taxon>
        <taxon>Malvales</taxon>
        <taxon>Dipterocarpaceae</taxon>
        <taxon>Rubroshorea</taxon>
    </lineage>
</organism>
<comment type="caution">
    <text evidence="2">The sequence shown here is derived from an EMBL/GenBank/DDBJ whole genome shotgun (WGS) entry which is preliminary data.</text>
</comment>
<evidence type="ECO:0000313" key="3">
    <source>
        <dbReference type="Proteomes" id="UP001054252"/>
    </source>
</evidence>
<feature type="region of interest" description="Disordered" evidence="1">
    <location>
        <begin position="271"/>
        <end position="304"/>
    </location>
</feature>